<sequence>MAKNCEHPFLIQHQGTEQQQRYRASLAPENLNLNDFDLKDWMQFAYTFANEVHYFHTTNAKNPQGNWQQFFIENEAIDAFIKNLQSSQKTTPHLTLFICFLKLLETSKRRFNTLTQRHLDFYYGKVLQIAKKAPIEDSVHLIFELAKNTSEARIEANTLIEGGKDSEGKRMQYQTTEERILNKTGIGALKSIYHHRNLGTGLQPYKNGLYVAPMVNSADGMGAKFKEDPYWLPFGYPSPYRPETPLPAPTIGFTIAAEVLNLQEGKRTIVVQFEFEKNITAAFNLNKLMEAFTITATGEEGWLALYPSEIATNTATIGLSGKHLTFTLVVEKTEKSIVPFQKKIHEASYSTSKPLLRFLLNTTSETGYAFYTQVLQKTVKKVTVSVDVSEATSLVLKNDLGPVASDKPFPPFGTQPTKHSSFYIDYPELFQKPWKSFRIKAIWANTPASFVSHYSEYKNASKNAIVTTQDYFKAKLLLEQNGTFTDVKNSAVTVFKPSPSQPVSNTVIPTENPAENLPLFSSTSEGHAVEFRISKQGITKTHDGPLKVRLKHSFLHEIYPKTLTLALVKDPVTTVPNAPYLPVIESISLSYQASDTAFIAASEKNETLQLFHEHPFGQAAANETLLPTYCSGGELYIGLTGTEPLQQVTFLFKLLEGTENPDTPPFTASEKIEYAILIQNKWFPLDSTYLIGDTTDNFLKTGIVIITIPPEANDDNTLLPSGMIWLRARNVKQFDSICRFLDVHTQVITASFLDQNNSLNHLKTGLPSGTISKLTERKANVKGVSQPYNSFGGSPEESDSHYYQRVSERIRHRDRAVSLWDYEHLILQHFPDIHKVKCLNHTQGNRFLSAGNVNLVVIPDIVHKNAFDVYQPRVSTAQRNEIETYINKLNSFFVTAAIVNPDYEEVVVSLGVKFNAGFDANYYTKQIEEDIKRFLSPWAFVETAELNFGVTFHKSNLISYLEEMPYVDYLDSVWIDHRINATTLLTDQTNIIPSSAKAILVSAKKHSVTAILSSCGSKSIKKATQCLP</sequence>
<evidence type="ECO:0000313" key="2">
    <source>
        <dbReference type="Proteomes" id="UP000077013"/>
    </source>
</evidence>
<evidence type="ECO:0000313" key="1">
    <source>
        <dbReference type="EMBL" id="OAB78811.1"/>
    </source>
</evidence>
<dbReference type="STRING" id="1763537.ULVI_09530"/>
<dbReference type="Proteomes" id="UP000077013">
    <property type="component" value="Unassembled WGS sequence"/>
</dbReference>
<reference evidence="1 2" key="1">
    <citation type="submission" date="2016-02" db="EMBL/GenBank/DDBJ databases">
        <title>Ulvibacter sp. LPB0005, isolated from Thais luteostoma.</title>
        <authorList>
            <person name="Shin S.-K."/>
            <person name="Yi H."/>
        </authorList>
    </citation>
    <scope>NUCLEOTIDE SEQUENCE [LARGE SCALE GENOMIC DNA]</scope>
    <source>
        <strain evidence="1 2">LPB0005</strain>
    </source>
</reference>
<organism evidence="1 2">
    <name type="scientific">Cochleicola gelatinilyticus</name>
    <dbReference type="NCBI Taxonomy" id="1763537"/>
    <lineage>
        <taxon>Bacteria</taxon>
        <taxon>Pseudomonadati</taxon>
        <taxon>Bacteroidota</taxon>
        <taxon>Flavobacteriia</taxon>
        <taxon>Flavobacteriales</taxon>
        <taxon>Flavobacteriaceae</taxon>
        <taxon>Cochleicola</taxon>
    </lineage>
</organism>
<name>A0A167HNZ2_9FLAO</name>
<dbReference type="OrthoDB" id="9762853at2"/>
<dbReference type="AlphaFoldDB" id="A0A167HNZ2"/>
<gene>
    <name evidence="1" type="ORF">ULVI_09530</name>
</gene>
<dbReference type="EMBL" id="LRXL01000037">
    <property type="protein sequence ID" value="OAB78811.1"/>
    <property type="molecule type" value="Genomic_DNA"/>
</dbReference>
<keyword evidence="2" id="KW-1185">Reference proteome</keyword>
<dbReference type="RefSeq" id="WP_068592172.1">
    <property type="nucleotide sequence ID" value="NZ_LRXL01000037.1"/>
</dbReference>
<protein>
    <submittedName>
        <fullName evidence="1">Uncharacterized protein</fullName>
    </submittedName>
</protein>
<proteinExistence type="predicted"/>
<comment type="caution">
    <text evidence="1">The sequence shown here is derived from an EMBL/GenBank/DDBJ whole genome shotgun (WGS) entry which is preliminary data.</text>
</comment>
<accession>A0A167HNZ2</accession>